<evidence type="ECO:0000313" key="2">
    <source>
        <dbReference type="EMBL" id="MFK9006249.1"/>
    </source>
</evidence>
<comment type="caution">
    <text evidence="2">The sequence shown here is derived from an EMBL/GenBank/DDBJ whole genome shotgun (WGS) entry which is preliminary data.</text>
</comment>
<name>A0ABW8R663_9PSED</name>
<accession>A0ABW8R663</accession>
<dbReference type="Proteomes" id="UP001623008">
    <property type="component" value="Unassembled WGS sequence"/>
</dbReference>
<proteinExistence type="predicted"/>
<protein>
    <submittedName>
        <fullName evidence="2">Uncharacterized protein</fullName>
    </submittedName>
</protein>
<organism evidence="2 3">
    <name type="scientific">Pseudomonas pergaminensis</name>
    <dbReference type="NCBI Taxonomy" id="2853159"/>
    <lineage>
        <taxon>Bacteria</taxon>
        <taxon>Pseudomonadati</taxon>
        <taxon>Pseudomonadota</taxon>
        <taxon>Gammaproteobacteria</taxon>
        <taxon>Pseudomonadales</taxon>
        <taxon>Pseudomonadaceae</taxon>
        <taxon>Pseudomonas</taxon>
    </lineage>
</organism>
<feature type="compositionally biased region" description="Basic and acidic residues" evidence="1">
    <location>
        <begin position="1228"/>
        <end position="1246"/>
    </location>
</feature>
<keyword evidence="3" id="KW-1185">Reference proteome</keyword>
<sequence>MLLFNPASGVRLLADLDEVGALLPAAIHPTMDAAAGQWFVQRVQGDPFDALAASYLQRQLRALESLNPCVPRSVEQYQALLVAITQPRHWFVAPLSDVQQRLRSELPRWLLHAGVTDSLAYARLLQKAALLQQAEPGHYLDGIDPIGAFAETHLQQCLARHPQAASLKPGDIHLTFERVIAAAVPVPGGFIAGQVEPIDVSLTELALANLAGFPHRVKAIRVSGKPAPAWLTYDLLKACVTQADVGQAYPALLKNKLIDDGAQASRRRRLFSQQWQVQLPMLALEYKVRNLHGLTQAGFERVSAVVKAQDPAVALWPLAFVARPEAAADTVAAMFVIGPRQGEDGPHLLYRPLFDPVLQEYPSAAALLAAIAASGDLQDNVLAWLPAQRQAVYANRGFAEPHIHQFRITDEFTVYAKPAPARLGKQVDNDDPAHQVFAATARALVALADRQSVSNAEQRWATLKTGGWLLLNSVLPFFRGPLMLGGWLLTLMDSVHQDLQADAAHQSAAIMDMLANLVVILAHQAVPEDVQSHVDLEHPAFAELNRAEWPLRRIESPASFTAPAGWANARDELTPALQARVQALSLKRLPAPWPTTLDGAEANGLLRDASHTPEQWQALVLGHVYHVRLEAGRVRIISADGATLGPWLKSPRPGRWEFDLGLSLRGGADAPDVRADADTLQQHYRQAGMDRARASMAMEVARTLATKPVGAIEEHQRSEALARYVAETERKVHFSLLELQLFKRLRELGPRPRYEEELCTVLESIILTTRLLDGQVRARMFAINTRLRPVFDVLENETPEEAGADINIQAHAALSTGMRELVAEHERAIHWRTLEQRHLDELKSVPKYGRDKAGALMQDLPPRPSVLDLQSLQLTTLWGSSIDVAGPPLADELFANVSDTIDRARWATRSLADLPLLQTGAQERIELLESIDSVFAQTDDQIEFWRTMAPEKFDLLYLQKLQELLTQLHQHAERLLVEWLQPDPNPPQGPSTAVARRKKIIRTRNRDLYVAQVKAPMGRQAVETAELHDAQGQVIGTFTEAQDGIWESSTPQRAVSPPPLADAQLGELINKGRKSLREVEDAIHNVETMVTTVNDPASLQELLQAQARSRLWAADGIRNKLRSLETTRLAAVQRANAQTVEGDLRAAVSRLEAAGLAARLEATRRKVTTALDVAFLDSQNAVHIYPQGQRVPMPGRQNDFLQVYRVDDAQTSTALCFAHFHYERSQGPDDHYTAGHIKSPEQERQGRQAQAEAEAQAFARMRTGQAGRAQQTLEIHRAQIPLALARRLFFSTL</sequence>
<evidence type="ECO:0000256" key="1">
    <source>
        <dbReference type="SAM" id="MobiDB-lite"/>
    </source>
</evidence>
<reference evidence="2 3" key="1">
    <citation type="submission" date="2024-11" db="EMBL/GenBank/DDBJ databases">
        <authorList>
            <person name="Lucas J.A."/>
        </authorList>
    </citation>
    <scope>NUCLEOTIDE SEQUENCE [LARGE SCALE GENOMIC DNA]</scope>
    <source>
        <strain evidence="2 3">Z 7.15</strain>
    </source>
</reference>
<evidence type="ECO:0000313" key="3">
    <source>
        <dbReference type="Proteomes" id="UP001623008"/>
    </source>
</evidence>
<gene>
    <name evidence="2" type="ORF">ACJEBJ_19140</name>
</gene>
<dbReference type="EMBL" id="JBJHQF010000032">
    <property type="protein sequence ID" value="MFK9006249.1"/>
    <property type="molecule type" value="Genomic_DNA"/>
</dbReference>
<dbReference type="RefSeq" id="WP_406598611.1">
    <property type="nucleotide sequence ID" value="NZ_JBJHQF010000032.1"/>
</dbReference>
<feature type="region of interest" description="Disordered" evidence="1">
    <location>
        <begin position="1228"/>
        <end position="1250"/>
    </location>
</feature>